<comment type="caution">
    <text evidence="2">The sequence shown here is derived from an EMBL/GenBank/DDBJ whole genome shotgun (WGS) entry which is preliminary data.</text>
</comment>
<feature type="domain" description="FIMAH" evidence="1">
    <location>
        <begin position="296"/>
        <end position="370"/>
    </location>
</feature>
<keyword evidence="3" id="KW-1185">Reference proteome</keyword>
<reference evidence="2 3" key="1">
    <citation type="journal article" date="2007" name="Int. J. Syst. Evol. Microbiol.">
        <title>Paenibacillus ginsengarvi sp. nov., isolated from soil from ginseng cultivation.</title>
        <authorList>
            <person name="Yoon M.H."/>
            <person name="Ten L.N."/>
            <person name="Im W.T."/>
        </authorList>
    </citation>
    <scope>NUCLEOTIDE SEQUENCE [LARGE SCALE GENOMIC DNA]</scope>
    <source>
        <strain evidence="2 3">KCTC 13059</strain>
    </source>
</reference>
<organism evidence="2 3">
    <name type="scientific">Paenibacillus ginsengarvi</name>
    <dbReference type="NCBI Taxonomy" id="400777"/>
    <lineage>
        <taxon>Bacteria</taxon>
        <taxon>Bacillati</taxon>
        <taxon>Bacillota</taxon>
        <taxon>Bacilli</taxon>
        <taxon>Bacillales</taxon>
        <taxon>Paenibacillaceae</taxon>
        <taxon>Paenibacillus</taxon>
    </lineage>
</organism>
<evidence type="ECO:0000313" key="2">
    <source>
        <dbReference type="EMBL" id="RKN85765.1"/>
    </source>
</evidence>
<proteinExistence type="predicted"/>
<dbReference type="Proteomes" id="UP000282311">
    <property type="component" value="Unassembled WGS sequence"/>
</dbReference>
<evidence type="ECO:0000313" key="3">
    <source>
        <dbReference type="Proteomes" id="UP000282311"/>
    </source>
</evidence>
<accession>A0A3B0CJA7</accession>
<dbReference type="OrthoDB" id="197688at2"/>
<gene>
    <name evidence="2" type="ORF">D7M11_05345</name>
</gene>
<protein>
    <recommendedName>
        <fullName evidence="1">FIMAH domain-containing protein</fullName>
    </recommendedName>
</protein>
<dbReference type="Pfam" id="PF22888">
    <property type="entry name" value="FIMAH"/>
    <property type="match status" value="1"/>
</dbReference>
<name>A0A3B0CJA7_9BACL</name>
<dbReference type="AlphaFoldDB" id="A0A3B0CJA7"/>
<dbReference type="EMBL" id="RBAH01000003">
    <property type="protein sequence ID" value="RKN85765.1"/>
    <property type="molecule type" value="Genomic_DNA"/>
</dbReference>
<sequence length="378" mass="40031">MYDIAQGAAFRIPLTREAFSLRTVALVAGDQHQGWYTSDATVTLQVYGPSGAVASTEYQLNAGAGWVPYLGPITLSDSGTHVVKYRSKDAAGNAEPEQAVTVRIDKQSPVSQLQASGTPGDGGWYRSPATVTLQVYDTHSGVERTEYAITVTASAYGQQSHGFIPYTGPFTLDEGIYGIQFRSVDTAGKEEAVQTAELKVDRTAPSVVVYANGVTATPVIQVEDSETTVLTLQASEALSGVAARSITVNGAVYGEGTPISWAGRPGDHAVRVTVSDHAGNVTDQTFTIRVTTSPSSILALLSGFVQANALGRPTEAKLSNSMSQANHHFGSGRMSQALHFLDKFLDTIQEEGGTISASARLVLESDARKLQSIWSANL</sequence>
<dbReference type="RefSeq" id="WP_120746134.1">
    <property type="nucleotide sequence ID" value="NZ_RBAH01000003.1"/>
</dbReference>
<dbReference type="InterPro" id="IPR058094">
    <property type="entry name" value="Ig-like_OmpL47-like"/>
</dbReference>
<dbReference type="InterPro" id="IPR054470">
    <property type="entry name" value="FIMAH_dom"/>
</dbReference>
<dbReference type="InterPro" id="IPR013783">
    <property type="entry name" value="Ig-like_fold"/>
</dbReference>
<dbReference type="Gene3D" id="2.60.40.10">
    <property type="entry name" value="Immunoglobulins"/>
    <property type="match status" value="1"/>
</dbReference>
<evidence type="ECO:0000259" key="1">
    <source>
        <dbReference type="Pfam" id="PF22888"/>
    </source>
</evidence>
<dbReference type="NCBIfam" id="NF047446">
    <property type="entry name" value="barrel_OmpL47"/>
    <property type="match status" value="2"/>
</dbReference>